<feature type="compositionally biased region" description="Acidic residues" evidence="2">
    <location>
        <begin position="586"/>
        <end position="600"/>
    </location>
</feature>
<feature type="compositionally biased region" description="Acidic residues" evidence="2">
    <location>
        <begin position="510"/>
        <end position="525"/>
    </location>
</feature>
<feature type="compositionally biased region" description="Polar residues" evidence="2">
    <location>
        <begin position="309"/>
        <end position="328"/>
    </location>
</feature>
<proteinExistence type="predicted"/>
<reference evidence="5" key="1">
    <citation type="journal article" date="2006" name="PLoS Biol.">
        <title>Macronuclear genome sequence of the ciliate Tetrahymena thermophila, a model eukaryote.</title>
        <authorList>
            <person name="Eisen J.A."/>
            <person name="Coyne R.S."/>
            <person name="Wu M."/>
            <person name="Wu D."/>
            <person name="Thiagarajan M."/>
            <person name="Wortman J.R."/>
            <person name="Badger J.H."/>
            <person name="Ren Q."/>
            <person name="Amedeo P."/>
            <person name="Jones K.M."/>
            <person name="Tallon L.J."/>
            <person name="Delcher A.L."/>
            <person name="Salzberg S.L."/>
            <person name="Silva J.C."/>
            <person name="Haas B.J."/>
            <person name="Majoros W.H."/>
            <person name="Farzad M."/>
            <person name="Carlton J.M."/>
            <person name="Smith R.K. Jr."/>
            <person name="Garg J."/>
            <person name="Pearlman R.E."/>
            <person name="Karrer K.M."/>
            <person name="Sun L."/>
            <person name="Manning G."/>
            <person name="Elde N.C."/>
            <person name="Turkewitz A.P."/>
            <person name="Asai D.J."/>
            <person name="Wilkes D.E."/>
            <person name="Wang Y."/>
            <person name="Cai H."/>
            <person name="Collins K."/>
            <person name="Stewart B.A."/>
            <person name="Lee S.R."/>
            <person name="Wilamowska K."/>
            <person name="Weinberg Z."/>
            <person name="Ruzzo W.L."/>
            <person name="Wloga D."/>
            <person name="Gaertig J."/>
            <person name="Frankel J."/>
            <person name="Tsao C.-C."/>
            <person name="Gorovsky M.A."/>
            <person name="Keeling P.J."/>
            <person name="Waller R.F."/>
            <person name="Patron N.J."/>
            <person name="Cherry J.M."/>
            <person name="Stover N.A."/>
            <person name="Krieger C.J."/>
            <person name="del Toro C."/>
            <person name="Ryder H.F."/>
            <person name="Williamson S.C."/>
            <person name="Barbeau R.A."/>
            <person name="Hamilton E.P."/>
            <person name="Orias E."/>
        </authorList>
    </citation>
    <scope>NUCLEOTIDE SEQUENCE [LARGE SCALE GENOMIC DNA]</scope>
    <source>
        <strain evidence="5">SB210</strain>
    </source>
</reference>
<dbReference type="Proteomes" id="UP000009168">
    <property type="component" value="Unassembled WGS sequence"/>
</dbReference>
<dbReference type="PANTHER" id="PTHR21712">
    <property type="entry name" value="PRE-RRNA-PROCESSING PROTEIN FHL1"/>
    <property type="match status" value="1"/>
</dbReference>
<dbReference type="AlphaFoldDB" id="I7MJS6"/>
<feature type="domain" description="FHA" evidence="3">
    <location>
        <begin position="383"/>
        <end position="434"/>
    </location>
</feature>
<dbReference type="PROSITE" id="PS50006">
    <property type="entry name" value="FHA_DOMAIN"/>
    <property type="match status" value="1"/>
</dbReference>
<dbReference type="RefSeq" id="XP_001027397.2">
    <property type="nucleotide sequence ID" value="XM_001027397.2"/>
</dbReference>
<keyword evidence="1" id="KW-0539">Nucleus</keyword>
<feature type="compositionally biased region" description="Acidic residues" evidence="2">
    <location>
        <begin position="613"/>
        <end position="668"/>
    </location>
</feature>
<dbReference type="PANTHER" id="PTHR21712:SF29">
    <property type="entry name" value="PRE-RRNA-PROCESSING PROTEIN FHL1"/>
    <property type="match status" value="1"/>
</dbReference>
<keyword evidence="5" id="KW-1185">Reference proteome</keyword>
<dbReference type="EMBL" id="GG662245">
    <property type="protein sequence ID" value="EAS07155.2"/>
    <property type="molecule type" value="Genomic_DNA"/>
</dbReference>
<dbReference type="InterPro" id="IPR000253">
    <property type="entry name" value="FHA_dom"/>
</dbReference>
<feature type="region of interest" description="Disordered" evidence="2">
    <location>
        <begin position="309"/>
        <end position="343"/>
    </location>
</feature>
<feature type="compositionally biased region" description="Acidic residues" evidence="2">
    <location>
        <begin position="539"/>
        <end position="551"/>
    </location>
</feature>
<dbReference type="InParanoid" id="I7MJS6"/>
<dbReference type="STRING" id="312017.I7MJS6"/>
<dbReference type="OrthoDB" id="5954824at2759"/>
<dbReference type="Pfam" id="PF00498">
    <property type="entry name" value="FHA"/>
    <property type="match status" value="1"/>
</dbReference>
<evidence type="ECO:0000259" key="3">
    <source>
        <dbReference type="PROSITE" id="PS50006"/>
    </source>
</evidence>
<dbReference type="KEGG" id="tet:TTHERM_00646880"/>
<name>I7MJS6_TETTS</name>
<sequence>MSEIKSMSTREKIGTTTRRLIKYLYENRNQVFKLDKIFDDVQSFISDQKKLIDLVFILDGIGILTRISKKKFVFTGLKGMCNRINEYIKRKIQKASNQREVQMFCDEIQVNGKKISIKSSITQGQLFQDVLCNLTLQPNKLLQRSQFEQIMESYREIQSKSLTNDLNNILMTLCLGERNETTETIQYTGPEILNYKKITLDTLKNVNPNSLKTVILDSQKKDNIYFSYLIKEVDEKRGKKNTLQSGLFKELALEQGEIDKINRIVAQSMLSTNGSYFSQAATSQQAVNQAAQNQQKQEVQIEITNTKQETEQVQNNNDNDQTAENQSELNDKDIEENDKNMNQNEDTIDITDVPKAHISYFPKVAFALLKGRTWQFYIQKLQIIIGRSLINLPQKKMNWHIDLEVGASKKVSRQHAVILYNFEQKRFEIKCLSKKFHIKVDNNLYSIKDDPVPLKNKSLITVGNEHFYFFLPKNLTDEIQKKHEKILPDEMNAERGRREEDEDQTRNREEGDEEDDDEMEGDGEEDDRRYRQRRNMSMDGEEEDDEGESLSEIENKSTNRKKLKRNQDDYDNNEDYDYYQNREPNSEEDGNNDFLNEEEKEFLKKTNQNVNNNEEEEDDEQEIEDDDDDDDGDNDDDDEGDEEVDDEDEEVENEDEEEEEEMEQSEDE</sequence>
<dbReference type="SUPFAM" id="SSF49879">
    <property type="entry name" value="SMAD/FHA domain"/>
    <property type="match status" value="1"/>
</dbReference>
<evidence type="ECO:0000256" key="2">
    <source>
        <dbReference type="SAM" id="MobiDB-lite"/>
    </source>
</evidence>
<dbReference type="eggNOG" id="KOG2294">
    <property type="taxonomic scope" value="Eukaryota"/>
</dbReference>
<organism evidence="4 5">
    <name type="scientific">Tetrahymena thermophila (strain SB210)</name>
    <dbReference type="NCBI Taxonomy" id="312017"/>
    <lineage>
        <taxon>Eukaryota</taxon>
        <taxon>Sar</taxon>
        <taxon>Alveolata</taxon>
        <taxon>Ciliophora</taxon>
        <taxon>Intramacronucleata</taxon>
        <taxon>Oligohymenophorea</taxon>
        <taxon>Hymenostomatida</taxon>
        <taxon>Tetrahymenina</taxon>
        <taxon>Tetrahymenidae</taxon>
        <taxon>Tetrahymena</taxon>
    </lineage>
</organism>
<dbReference type="CDD" id="cd22701">
    <property type="entry name" value="FHA_FKH1-like"/>
    <property type="match status" value="1"/>
</dbReference>
<dbReference type="InterPro" id="IPR008984">
    <property type="entry name" value="SMAD_FHA_dom_sf"/>
</dbReference>
<evidence type="ECO:0000313" key="4">
    <source>
        <dbReference type="EMBL" id="EAS07155.2"/>
    </source>
</evidence>
<evidence type="ECO:0000313" key="5">
    <source>
        <dbReference type="Proteomes" id="UP000009168"/>
    </source>
</evidence>
<feature type="region of interest" description="Disordered" evidence="2">
    <location>
        <begin position="485"/>
        <end position="668"/>
    </location>
</feature>
<feature type="compositionally biased region" description="Basic and acidic residues" evidence="2">
    <location>
        <begin position="485"/>
        <end position="509"/>
    </location>
</feature>
<protein>
    <submittedName>
        <fullName evidence="4">FHA domain protein</fullName>
    </submittedName>
</protein>
<accession>I7MJS6</accession>
<dbReference type="Gene3D" id="2.60.200.20">
    <property type="match status" value="1"/>
</dbReference>
<dbReference type="GO" id="GO:0043565">
    <property type="term" value="F:sequence-specific DNA binding"/>
    <property type="evidence" value="ECO:0007669"/>
    <property type="project" value="TreeGrafter"/>
</dbReference>
<gene>
    <name evidence="4" type="ORF">TTHERM_00646880</name>
</gene>
<evidence type="ECO:0000256" key="1">
    <source>
        <dbReference type="ARBA" id="ARBA00023242"/>
    </source>
</evidence>
<dbReference type="GeneID" id="7833600"/>
<dbReference type="GO" id="GO:0060962">
    <property type="term" value="P:regulation of ribosomal protein gene transcription by RNA polymerase II"/>
    <property type="evidence" value="ECO:0007669"/>
    <property type="project" value="InterPro"/>
</dbReference>
<dbReference type="InterPro" id="IPR045178">
    <property type="entry name" value="Fhl1/FHA1"/>
</dbReference>
<dbReference type="GO" id="GO:0005634">
    <property type="term" value="C:nucleus"/>
    <property type="evidence" value="ECO:0007669"/>
    <property type="project" value="UniProtKB-ARBA"/>
</dbReference>